<dbReference type="Proteomes" id="UP001603857">
    <property type="component" value="Unassembled WGS sequence"/>
</dbReference>
<dbReference type="PANTHER" id="PTHR34950:SF12">
    <property type="entry name" value="TRANSMEMBRANE PROTEIN"/>
    <property type="match status" value="1"/>
</dbReference>
<comment type="caution">
    <text evidence="2">The sequence shown here is derived from an EMBL/GenBank/DDBJ whole genome shotgun (WGS) entry which is preliminary data.</text>
</comment>
<gene>
    <name evidence="2" type="ORF">Fmac_031614</name>
</gene>
<name>A0ABD1L315_9FABA</name>
<sequence>MAMATIGFDFAETYVTRKLYMEKMKKRAQEEGEDGEESTDIKISKIKTGSKDKTSSGCFSWVSKQHHKKISRVSDHSYTEAANS</sequence>
<evidence type="ECO:0000313" key="3">
    <source>
        <dbReference type="Proteomes" id="UP001603857"/>
    </source>
</evidence>
<keyword evidence="3" id="KW-1185">Reference proteome</keyword>
<dbReference type="AlphaFoldDB" id="A0ABD1L315"/>
<evidence type="ECO:0000256" key="1">
    <source>
        <dbReference type="SAM" id="MobiDB-lite"/>
    </source>
</evidence>
<feature type="compositionally biased region" description="Basic and acidic residues" evidence="1">
    <location>
        <begin position="39"/>
        <end position="54"/>
    </location>
</feature>
<protein>
    <submittedName>
        <fullName evidence="2">Uncharacterized protein</fullName>
    </submittedName>
</protein>
<evidence type="ECO:0000313" key="2">
    <source>
        <dbReference type="EMBL" id="KAL2317738.1"/>
    </source>
</evidence>
<dbReference type="EMBL" id="JBGMDY010000011">
    <property type="protein sequence ID" value="KAL2317738.1"/>
    <property type="molecule type" value="Genomic_DNA"/>
</dbReference>
<proteinExistence type="predicted"/>
<feature type="region of interest" description="Disordered" evidence="1">
    <location>
        <begin position="27"/>
        <end position="56"/>
    </location>
</feature>
<reference evidence="2 3" key="1">
    <citation type="submission" date="2024-08" db="EMBL/GenBank/DDBJ databases">
        <title>Insights into the chromosomal genome structure of Flemingia macrophylla.</title>
        <authorList>
            <person name="Ding Y."/>
            <person name="Zhao Y."/>
            <person name="Bi W."/>
            <person name="Wu M."/>
            <person name="Zhao G."/>
            <person name="Gong Y."/>
            <person name="Li W."/>
            <person name="Zhang P."/>
        </authorList>
    </citation>
    <scope>NUCLEOTIDE SEQUENCE [LARGE SCALE GENOMIC DNA]</scope>
    <source>
        <strain evidence="2">DYQJB</strain>
        <tissue evidence="2">Leaf</tissue>
    </source>
</reference>
<dbReference type="PANTHER" id="PTHR34950">
    <property type="entry name" value="OS04G0457400 PROTEIN"/>
    <property type="match status" value="1"/>
</dbReference>
<accession>A0ABD1L315</accession>
<organism evidence="2 3">
    <name type="scientific">Flemingia macrophylla</name>
    <dbReference type="NCBI Taxonomy" id="520843"/>
    <lineage>
        <taxon>Eukaryota</taxon>
        <taxon>Viridiplantae</taxon>
        <taxon>Streptophyta</taxon>
        <taxon>Embryophyta</taxon>
        <taxon>Tracheophyta</taxon>
        <taxon>Spermatophyta</taxon>
        <taxon>Magnoliopsida</taxon>
        <taxon>eudicotyledons</taxon>
        <taxon>Gunneridae</taxon>
        <taxon>Pentapetalae</taxon>
        <taxon>rosids</taxon>
        <taxon>fabids</taxon>
        <taxon>Fabales</taxon>
        <taxon>Fabaceae</taxon>
        <taxon>Papilionoideae</taxon>
        <taxon>50 kb inversion clade</taxon>
        <taxon>NPAAA clade</taxon>
        <taxon>indigoferoid/millettioid clade</taxon>
        <taxon>Phaseoleae</taxon>
        <taxon>Flemingia</taxon>
    </lineage>
</organism>